<evidence type="ECO:0000256" key="1">
    <source>
        <dbReference type="SAM" id="MobiDB-lite"/>
    </source>
</evidence>
<feature type="region of interest" description="Disordered" evidence="1">
    <location>
        <begin position="1"/>
        <end position="31"/>
    </location>
</feature>
<evidence type="ECO:0000313" key="2">
    <source>
        <dbReference type="EMBL" id="KAK4452273.1"/>
    </source>
</evidence>
<reference evidence="2" key="1">
    <citation type="journal article" date="2023" name="Mol. Phylogenet. Evol.">
        <title>Genome-scale phylogeny and comparative genomics of the fungal order Sordariales.</title>
        <authorList>
            <person name="Hensen N."/>
            <person name="Bonometti L."/>
            <person name="Westerberg I."/>
            <person name="Brannstrom I.O."/>
            <person name="Guillou S."/>
            <person name="Cros-Aarteil S."/>
            <person name="Calhoun S."/>
            <person name="Haridas S."/>
            <person name="Kuo A."/>
            <person name="Mondo S."/>
            <person name="Pangilinan J."/>
            <person name="Riley R."/>
            <person name="LaButti K."/>
            <person name="Andreopoulos B."/>
            <person name="Lipzen A."/>
            <person name="Chen C."/>
            <person name="Yan M."/>
            <person name="Daum C."/>
            <person name="Ng V."/>
            <person name="Clum A."/>
            <person name="Steindorff A."/>
            <person name="Ohm R.A."/>
            <person name="Martin F."/>
            <person name="Silar P."/>
            <person name="Natvig D.O."/>
            <person name="Lalanne C."/>
            <person name="Gautier V."/>
            <person name="Ament-Velasquez S.L."/>
            <person name="Kruys A."/>
            <person name="Hutchinson M.I."/>
            <person name="Powell A.J."/>
            <person name="Barry K."/>
            <person name="Miller A.N."/>
            <person name="Grigoriev I.V."/>
            <person name="Debuchy R."/>
            <person name="Gladieux P."/>
            <person name="Hiltunen Thoren M."/>
            <person name="Johannesson H."/>
        </authorList>
    </citation>
    <scope>NUCLEOTIDE SEQUENCE</scope>
    <source>
        <strain evidence="2">PSN243</strain>
    </source>
</reference>
<name>A0AAV9GUE4_9PEZI</name>
<evidence type="ECO:0000313" key="3">
    <source>
        <dbReference type="Proteomes" id="UP001321760"/>
    </source>
</evidence>
<protein>
    <submittedName>
        <fullName evidence="2">Uncharacterized protein</fullName>
    </submittedName>
</protein>
<dbReference type="EMBL" id="MU865924">
    <property type="protein sequence ID" value="KAK4452273.1"/>
    <property type="molecule type" value="Genomic_DNA"/>
</dbReference>
<organism evidence="2 3">
    <name type="scientific">Podospora aff. communis PSN243</name>
    <dbReference type="NCBI Taxonomy" id="3040156"/>
    <lineage>
        <taxon>Eukaryota</taxon>
        <taxon>Fungi</taxon>
        <taxon>Dikarya</taxon>
        <taxon>Ascomycota</taxon>
        <taxon>Pezizomycotina</taxon>
        <taxon>Sordariomycetes</taxon>
        <taxon>Sordariomycetidae</taxon>
        <taxon>Sordariales</taxon>
        <taxon>Podosporaceae</taxon>
        <taxon>Podospora</taxon>
    </lineage>
</organism>
<comment type="caution">
    <text evidence="2">The sequence shown here is derived from an EMBL/GenBank/DDBJ whole genome shotgun (WGS) entry which is preliminary data.</text>
</comment>
<proteinExistence type="predicted"/>
<reference evidence="2" key="2">
    <citation type="submission" date="2023-05" db="EMBL/GenBank/DDBJ databases">
        <authorList>
            <consortium name="Lawrence Berkeley National Laboratory"/>
            <person name="Steindorff A."/>
            <person name="Hensen N."/>
            <person name="Bonometti L."/>
            <person name="Westerberg I."/>
            <person name="Brannstrom I.O."/>
            <person name="Guillou S."/>
            <person name="Cros-Aarteil S."/>
            <person name="Calhoun S."/>
            <person name="Haridas S."/>
            <person name="Kuo A."/>
            <person name="Mondo S."/>
            <person name="Pangilinan J."/>
            <person name="Riley R."/>
            <person name="Labutti K."/>
            <person name="Andreopoulos B."/>
            <person name="Lipzen A."/>
            <person name="Chen C."/>
            <person name="Yanf M."/>
            <person name="Daum C."/>
            <person name="Ng V."/>
            <person name="Clum A."/>
            <person name="Ohm R."/>
            <person name="Martin F."/>
            <person name="Silar P."/>
            <person name="Natvig D."/>
            <person name="Lalanne C."/>
            <person name="Gautier V."/>
            <person name="Ament-Velasquez S.L."/>
            <person name="Kruys A."/>
            <person name="Hutchinson M.I."/>
            <person name="Powell A.J."/>
            <person name="Barry K."/>
            <person name="Miller A.N."/>
            <person name="Grigoriev I.V."/>
            <person name="Debuchy R."/>
            <person name="Gladieux P."/>
            <person name="Thoren M.H."/>
            <person name="Johannesson H."/>
        </authorList>
    </citation>
    <scope>NUCLEOTIDE SEQUENCE</scope>
    <source>
        <strain evidence="2">PSN243</strain>
    </source>
</reference>
<gene>
    <name evidence="2" type="ORF">QBC34DRAFT_492272</name>
</gene>
<sequence>MSQFGADFTANNKGVEEYQRRTKATDKAEGAAKMTVAGQFDDDATEFGSPFQSEILRLDKAFTSSCGSFEERNAFSEERSASPKEIIAPPKASITSPRANIASSKGNSAMMGHLKRLFSIPGEHIQVLSHFQTITTGLSKVTEYMEMMDQVQVALGGKPMEEWMGWKDLNKASVAPIPLLEVAVKRTKQECEVFWEKTVPDLVDEMKRHKKSELKRHMASERS</sequence>
<dbReference type="AlphaFoldDB" id="A0AAV9GUE4"/>
<feature type="compositionally biased region" description="Basic and acidic residues" evidence="1">
    <location>
        <begin position="14"/>
        <end position="30"/>
    </location>
</feature>
<accession>A0AAV9GUE4</accession>
<keyword evidence="3" id="KW-1185">Reference proteome</keyword>
<dbReference type="Proteomes" id="UP001321760">
    <property type="component" value="Unassembled WGS sequence"/>
</dbReference>